<dbReference type="RefSeq" id="WP_329493079.1">
    <property type="nucleotide sequence ID" value="NZ_CP108460.1"/>
</dbReference>
<proteinExistence type="predicted"/>
<feature type="domain" description="YEATS" evidence="1">
    <location>
        <begin position="1"/>
        <end position="112"/>
    </location>
</feature>
<gene>
    <name evidence="2" type="ORF">OG469_38225</name>
</gene>
<name>A0ABZ1WIU1_9ACTN</name>
<sequence>MHERIRHLQTGPKPALGIRLLHTARLDGAPGGNGEPYHRVRDFLDGTATDLDQVTKVVYHLHPTFPQPERVIADRSTSFAPEMRAWGQFTLTAEVCTAYSPTPTPLERYLSF</sequence>
<organism evidence="2 3">
    <name type="scientific">Kitasatospora herbaricolor</name>
    <dbReference type="NCBI Taxonomy" id="68217"/>
    <lineage>
        <taxon>Bacteria</taxon>
        <taxon>Bacillati</taxon>
        <taxon>Actinomycetota</taxon>
        <taxon>Actinomycetes</taxon>
        <taxon>Kitasatosporales</taxon>
        <taxon>Streptomycetaceae</taxon>
        <taxon>Kitasatospora</taxon>
    </lineage>
</organism>
<dbReference type="Gene3D" id="2.60.40.1970">
    <property type="entry name" value="YEATS domain"/>
    <property type="match status" value="1"/>
</dbReference>
<evidence type="ECO:0000259" key="1">
    <source>
        <dbReference type="PROSITE" id="PS51037"/>
    </source>
</evidence>
<keyword evidence="3" id="KW-1185">Reference proteome</keyword>
<accession>A0ABZ1WIU1</accession>
<dbReference type="InterPro" id="IPR055129">
    <property type="entry name" value="YEATS_dom"/>
</dbReference>
<reference evidence="2 3" key="1">
    <citation type="submission" date="2022-10" db="EMBL/GenBank/DDBJ databases">
        <title>The complete genomes of actinobacterial strains from the NBC collection.</title>
        <authorList>
            <person name="Joergensen T.S."/>
            <person name="Alvarez Arevalo M."/>
            <person name="Sterndorff E.B."/>
            <person name="Faurdal D."/>
            <person name="Vuksanovic O."/>
            <person name="Mourched A.-S."/>
            <person name="Charusanti P."/>
            <person name="Shaw S."/>
            <person name="Blin K."/>
            <person name="Weber T."/>
        </authorList>
    </citation>
    <scope>NUCLEOTIDE SEQUENCE [LARGE SCALE GENOMIC DNA]</scope>
    <source>
        <strain evidence="2 3">NBC_01247</strain>
    </source>
</reference>
<evidence type="ECO:0000313" key="2">
    <source>
        <dbReference type="EMBL" id="WUS60816.1"/>
    </source>
</evidence>
<dbReference type="InterPro" id="IPR046888">
    <property type="entry name" value="pYEATS"/>
</dbReference>
<evidence type="ECO:0000313" key="3">
    <source>
        <dbReference type="Proteomes" id="UP001432014"/>
    </source>
</evidence>
<dbReference type="InterPro" id="IPR038704">
    <property type="entry name" value="YEAST_sf"/>
</dbReference>
<protein>
    <recommendedName>
        <fullName evidence="1">YEATS domain-containing protein</fullName>
    </recommendedName>
</protein>
<dbReference type="EMBL" id="CP108482">
    <property type="protein sequence ID" value="WUS60816.1"/>
    <property type="molecule type" value="Genomic_DNA"/>
</dbReference>
<dbReference type="Pfam" id="PF20305">
    <property type="entry name" value="pYEATS"/>
    <property type="match status" value="1"/>
</dbReference>
<dbReference type="Proteomes" id="UP001432014">
    <property type="component" value="Chromosome"/>
</dbReference>
<dbReference type="PROSITE" id="PS51037">
    <property type="entry name" value="YEATS"/>
    <property type="match status" value="1"/>
</dbReference>